<dbReference type="Gene3D" id="1.10.10.10">
    <property type="entry name" value="Winged helix-like DNA-binding domain superfamily/Winged helix DNA-binding domain"/>
    <property type="match status" value="1"/>
</dbReference>
<keyword evidence="6" id="KW-1185">Reference proteome</keyword>
<dbReference type="SUPFAM" id="SSF46785">
    <property type="entry name" value="Winged helix' DNA-binding domain"/>
    <property type="match status" value="1"/>
</dbReference>
<evidence type="ECO:0000313" key="6">
    <source>
        <dbReference type="Proteomes" id="UP000503251"/>
    </source>
</evidence>
<dbReference type="InterPro" id="IPR036388">
    <property type="entry name" value="WH-like_DNA-bd_sf"/>
</dbReference>
<dbReference type="PROSITE" id="PS50995">
    <property type="entry name" value="HTH_MARR_2"/>
    <property type="match status" value="1"/>
</dbReference>
<protein>
    <submittedName>
        <fullName evidence="5">Winged helix-turn-helix transcriptional regulator</fullName>
    </submittedName>
</protein>
<dbReference type="InterPro" id="IPR023187">
    <property type="entry name" value="Tscrpt_reg_MarR-type_CS"/>
</dbReference>
<dbReference type="Proteomes" id="UP000503251">
    <property type="component" value="Chromosome"/>
</dbReference>
<dbReference type="Pfam" id="PF01047">
    <property type="entry name" value="MarR"/>
    <property type="match status" value="1"/>
</dbReference>
<dbReference type="InterPro" id="IPR011991">
    <property type="entry name" value="ArsR-like_HTH"/>
</dbReference>
<dbReference type="PRINTS" id="PR00598">
    <property type="entry name" value="HTHMARR"/>
</dbReference>
<dbReference type="PROSITE" id="PS01117">
    <property type="entry name" value="HTH_MARR_1"/>
    <property type="match status" value="1"/>
</dbReference>
<gene>
    <name evidence="5" type="ORF">E8L03_10200</name>
</gene>
<evidence type="ECO:0000313" key="5">
    <source>
        <dbReference type="EMBL" id="QJT09288.1"/>
    </source>
</evidence>
<reference evidence="5 6" key="1">
    <citation type="submission" date="2019-04" db="EMBL/GenBank/DDBJ databases">
        <title>Isolation and culture of sulfate reducing bacteria from the cold seep of the South China Sea.</title>
        <authorList>
            <person name="Sun C."/>
            <person name="Liu R."/>
        </authorList>
    </citation>
    <scope>NUCLEOTIDE SEQUENCE [LARGE SCALE GENOMIC DNA]</scope>
    <source>
        <strain evidence="5 6">CS1</strain>
    </source>
</reference>
<dbReference type="InterPro" id="IPR036390">
    <property type="entry name" value="WH_DNA-bd_sf"/>
</dbReference>
<name>A0ABX6NF87_9BACT</name>
<proteinExistence type="predicted"/>
<keyword evidence="2" id="KW-0238">DNA-binding</keyword>
<feature type="domain" description="HTH marR-type" evidence="4">
    <location>
        <begin position="44"/>
        <end position="182"/>
    </location>
</feature>
<dbReference type="PANTHER" id="PTHR42756">
    <property type="entry name" value="TRANSCRIPTIONAL REGULATOR, MARR"/>
    <property type="match status" value="1"/>
</dbReference>
<sequence length="191" mass="21624">MMPSFSGHHQACSNHNPCAHSLSSIDSIVRLPYKQTMGDEKMRFNQMLEALMAFVDAINASHSRGVRFGTDIRIHPAEIHTIAAIGMNQGISLTRLAENLKISKPTLSERIKILVGKGLVEKRKNPEDRKAVTLWLTPEGKKADQHHTLHHEELYATFRQYFGEESSQKIDLFTRSFQELMLFGKDADGHD</sequence>
<dbReference type="InterPro" id="IPR000835">
    <property type="entry name" value="HTH_MarR-typ"/>
</dbReference>
<evidence type="ECO:0000256" key="2">
    <source>
        <dbReference type="ARBA" id="ARBA00023125"/>
    </source>
</evidence>
<evidence type="ECO:0000256" key="3">
    <source>
        <dbReference type="ARBA" id="ARBA00023163"/>
    </source>
</evidence>
<organism evidence="5 6">
    <name type="scientific">Oceanidesulfovibrio marinus</name>
    <dbReference type="NCBI Taxonomy" id="370038"/>
    <lineage>
        <taxon>Bacteria</taxon>
        <taxon>Pseudomonadati</taxon>
        <taxon>Thermodesulfobacteriota</taxon>
        <taxon>Desulfovibrionia</taxon>
        <taxon>Desulfovibrionales</taxon>
        <taxon>Desulfovibrionaceae</taxon>
        <taxon>Oceanidesulfovibrio</taxon>
    </lineage>
</organism>
<keyword evidence="3" id="KW-0804">Transcription</keyword>
<evidence type="ECO:0000256" key="1">
    <source>
        <dbReference type="ARBA" id="ARBA00023015"/>
    </source>
</evidence>
<dbReference type="EMBL" id="CP039543">
    <property type="protein sequence ID" value="QJT09288.1"/>
    <property type="molecule type" value="Genomic_DNA"/>
</dbReference>
<accession>A0ABX6NF87</accession>
<dbReference type="SMART" id="SM00347">
    <property type="entry name" value="HTH_MARR"/>
    <property type="match status" value="1"/>
</dbReference>
<keyword evidence="1" id="KW-0805">Transcription regulation</keyword>
<dbReference type="PANTHER" id="PTHR42756:SF1">
    <property type="entry name" value="TRANSCRIPTIONAL REPRESSOR OF EMRAB OPERON"/>
    <property type="match status" value="1"/>
</dbReference>
<evidence type="ECO:0000259" key="4">
    <source>
        <dbReference type="PROSITE" id="PS50995"/>
    </source>
</evidence>
<dbReference type="CDD" id="cd00090">
    <property type="entry name" value="HTH_ARSR"/>
    <property type="match status" value="1"/>
</dbReference>